<evidence type="ECO:0000256" key="8">
    <source>
        <dbReference type="ARBA" id="ARBA00022989"/>
    </source>
</evidence>
<keyword evidence="6 11" id="KW-0067">ATP-binding</keyword>
<dbReference type="PANTHER" id="PTHR30042">
    <property type="entry name" value="POTASSIUM-TRANSPORTING ATPASE C CHAIN"/>
    <property type="match status" value="1"/>
</dbReference>
<keyword evidence="11" id="KW-0997">Cell inner membrane</keyword>
<comment type="subcellular location">
    <subcellularLocation>
        <location evidence="11">Cell inner membrane</location>
        <topology evidence="11">Single-pass membrane protein</topology>
    </subcellularLocation>
</comment>
<evidence type="ECO:0000313" key="13">
    <source>
        <dbReference type="Proteomes" id="UP000035017"/>
    </source>
</evidence>
<keyword evidence="1 11" id="KW-0813">Transport</keyword>
<dbReference type="HAMAP" id="MF_00276">
    <property type="entry name" value="KdpC"/>
    <property type="match status" value="1"/>
</dbReference>
<evidence type="ECO:0000256" key="10">
    <source>
        <dbReference type="ARBA" id="ARBA00023136"/>
    </source>
</evidence>
<comment type="caution">
    <text evidence="12">The sequence shown here is derived from an EMBL/GenBank/DDBJ whole genome shotgun (WGS) entry which is preliminary data.</text>
</comment>
<keyword evidence="3 11" id="KW-0633">Potassium transport</keyword>
<dbReference type="EMBL" id="JXQV01000008">
    <property type="protein sequence ID" value="KIQ03370.1"/>
    <property type="molecule type" value="Genomic_DNA"/>
</dbReference>
<dbReference type="GO" id="GO:0005524">
    <property type="term" value="F:ATP binding"/>
    <property type="evidence" value="ECO:0007669"/>
    <property type="project" value="UniProtKB-UniRule"/>
</dbReference>
<keyword evidence="4 11" id="KW-0812">Transmembrane</keyword>
<evidence type="ECO:0000256" key="6">
    <source>
        <dbReference type="ARBA" id="ARBA00022840"/>
    </source>
</evidence>
<comment type="subunit">
    <text evidence="11">The system is composed of three essential subunits: KdpA, KdpB and KdpC.</text>
</comment>
<comment type="function">
    <text evidence="11">Part of the high-affinity ATP-driven potassium transport (or Kdp) system, which catalyzes the hydrolysis of ATP coupled with the electrogenic transport of potassium into the cytoplasm. This subunit acts as a catalytic chaperone that increases the ATP-binding affinity of the ATP-hydrolyzing subunit KdpB by the formation of a transient KdpB/KdpC/ATP ternary complex.</text>
</comment>
<protein>
    <recommendedName>
        <fullName evidence="11">Potassium-transporting ATPase KdpC subunit</fullName>
    </recommendedName>
    <alternativeName>
        <fullName evidence="11">ATP phosphohydrolase [potassium-transporting] C chain</fullName>
    </alternativeName>
    <alternativeName>
        <fullName evidence="11">Potassium-binding and translocating subunit C</fullName>
    </alternativeName>
    <alternativeName>
        <fullName evidence="11">Potassium-translocating ATPase C chain</fullName>
    </alternativeName>
</protein>
<dbReference type="AlphaFoldDB" id="A0A0D0KY42"/>
<evidence type="ECO:0000256" key="3">
    <source>
        <dbReference type="ARBA" id="ARBA00022538"/>
    </source>
</evidence>
<dbReference type="NCBIfam" id="TIGR00681">
    <property type="entry name" value="kdpC"/>
    <property type="match status" value="1"/>
</dbReference>
<sequence>MFKLLRPAFTVLILLTLVTGVAYPLAVTGIAQLVMPQQANGSVIRQGDAVIGSALIGQNFTSERYFWPRPSATSPDPYNAAASSGSNLGTTSAKLKDRVAADIERLKTAGITGAVPADGVTASGSGLDPHISPEFAQAQVARVAAARQLPLEQVQNLLLEHTEKAAFEIVGEPRVNVLELNLALDALKS</sequence>
<evidence type="ECO:0000256" key="2">
    <source>
        <dbReference type="ARBA" id="ARBA00022475"/>
    </source>
</evidence>
<keyword evidence="2 11" id="KW-1003">Cell membrane</keyword>
<evidence type="ECO:0000256" key="4">
    <source>
        <dbReference type="ARBA" id="ARBA00022692"/>
    </source>
</evidence>
<evidence type="ECO:0000256" key="7">
    <source>
        <dbReference type="ARBA" id="ARBA00022958"/>
    </source>
</evidence>
<evidence type="ECO:0000256" key="9">
    <source>
        <dbReference type="ARBA" id="ARBA00023065"/>
    </source>
</evidence>
<proteinExistence type="inferred from homology"/>
<dbReference type="InterPro" id="IPR003820">
    <property type="entry name" value="KdpC"/>
</dbReference>
<keyword evidence="9 11" id="KW-0406">Ion transport</keyword>
<evidence type="ECO:0000313" key="12">
    <source>
        <dbReference type="EMBL" id="KIQ03370.1"/>
    </source>
</evidence>
<dbReference type="GO" id="GO:0008556">
    <property type="term" value="F:P-type potassium transmembrane transporter activity"/>
    <property type="evidence" value="ECO:0007669"/>
    <property type="project" value="InterPro"/>
</dbReference>
<dbReference type="Pfam" id="PF02669">
    <property type="entry name" value="KdpC"/>
    <property type="match status" value="1"/>
</dbReference>
<reference evidence="12 13" key="1">
    <citation type="submission" date="2014-12" db="EMBL/GenBank/DDBJ databases">
        <title>16Stimator: statistical estimation of ribosomal gene copy numbers from draft genome assemblies.</title>
        <authorList>
            <person name="Perisin M.A."/>
            <person name="Vetter M."/>
            <person name="Gilbert J.A."/>
            <person name="Bergelson J."/>
        </authorList>
    </citation>
    <scope>NUCLEOTIDE SEQUENCE [LARGE SCALE GENOMIC DNA]</scope>
    <source>
        <strain evidence="12 13">MEJ076</strain>
    </source>
</reference>
<dbReference type="NCBIfam" id="NF001454">
    <property type="entry name" value="PRK00315.1"/>
    <property type="match status" value="1"/>
</dbReference>
<dbReference type="GO" id="GO:0016787">
    <property type="term" value="F:hydrolase activity"/>
    <property type="evidence" value="ECO:0007669"/>
    <property type="project" value="UniProtKB-KW"/>
</dbReference>
<comment type="similarity">
    <text evidence="11">Belongs to the KdpC family.</text>
</comment>
<keyword evidence="8 11" id="KW-1133">Transmembrane helix</keyword>
<organism evidence="12 13">
    <name type="scientific">Agrobacterium tumefaciens</name>
    <dbReference type="NCBI Taxonomy" id="358"/>
    <lineage>
        <taxon>Bacteria</taxon>
        <taxon>Pseudomonadati</taxon>
        <taxon>Pseudomonadota</taxon>
        <taxon>Alphaproteobacteria</taxon>
        <taxon>Hyphomicrobiales</taxon>
        <taxon>Rhizobiaceae</taxon>
        <taxon>Rhizobium/Agrobacterium group</taxon>
        <taxon>Agrobacterium</taxon>
        <taxon>Agrobacterium tumefaciens complex</taxon>
    </lineage>
</organism>
<name>A0A0D0KY42_AGRTU</name>
<keyword evidence="7 11" id="KW-0630">Potassium</keyword>
<keyword evidence="10 11" id="KW-0472">Membrane</keyword>
<accession>A0A0D0KY42</accession>
<evidence type="ECO:0000256" key="5">
    <source>
        <dbReference type="ARBA" id="ARBA00022741"/>
    </source>
</evidence>
<dbReference type="PANTHER" id="PTHR30042:SF2">
    <property type="entry name" value="POTASSIUM-TRANSPORTING ATPASE KDPC SUBUNIT"/>
    <property type="match status" value="1"/>
</dbReference>
<dbReference type="GO" id="GO:0005886">
    <property type="term" value="C:plasma membrane"/>
    <property type="evidence" value="ECO:0007669"/>
    <property type="project" value="UniProtKB-SubCell"/>
</dbReference>
<gene>
    <name evidence="11" type="primary">kdpC</name>
    <name evidence="12" type="ORF">RU07_07855</name>
</gene>
<dbReference type="OrthoDB" id="9788285at2"/>
<dbReference type="PIRSF" id="PIRSF001296">
    <property type="entry name" value="K_ATPase_KdpC"/>
    <property type="match status" value="1"/>
</dbReference>
<evidence type="ECO:0000256" key="11">
    <source>
        <dbReference type="HAMAP-Rule" id="MF_00276"/>
    </source>
</evidence>
<keyword evidence="12" id="KW-0378">Hydrolase</keyword>
<keyword evidence="5 11" id="KW-0547">Nucleotide-binding</keyword>
<dbReference type="Proteomes" id="UP000035017">
    <property type="component" value="Unassembled WGS sequence"/>
</dbReference>
<evidence type="ECO:0000256" key="1">
    <source>
        <dbReference type="ARBA" id="ARBA00022448"/>
    </source>
</evidence>